<proteinExistence type="predicted"/>
<sequence length="41" mass="4538">MDRRLQWIVASVLAYIAILMLTVVTTGDAAPWPTLRLATPL</sequence>
<accession>A0A562RAZ7</accession>
<evidence type="ECO:0000256" key="1">
    <source>
        <dbReference type="SAM" id="Phobius"/>
    </source>
</evidence>
<keyword evidence="1" id="KW-0472">Membrane</keyword>
<keyword evidence="3" id="KW-1185">Reference proteome</keyword>
<dbReference type="Proteomes" id="UP000318431">
    <property type="component" value="Unassembled WGS sequence"/>
</dbReference>
<keyword evidence="1" id="KW-0812">Transmembrane</keyword>
<evidence type="ECO:0000313" key="2">
    <source>
        <dbReference type="EMBL" id="TWI66225.1"/>
    </source>
</evidence>
<comment type="caution">
    <text evidence="2">The sequence shown here is derived from an EMBL/GenBank/DDBJ whole genome shotgun (WGS) entry which is preliminary data.</text>
</comment>
<evidence type="ECO:0000313" key="3">
    <source>
        <dbReference type="Proteomes" id="UP000318431"/>
    </source>
</evidence>
<feature type="transmembrane region" description="Helical" evidence="1">
    <location>
        <begin position="7"/>
        <end position="27"/>
    </location>
</feature>
<dbReference type="EMBL" id="VLLB01000003">
    <property type="protein sequence ID" value="TWI66225.1"/>
    <property type="molecule type" value="Genomic_DNA"/>
</dbReference>
<dbReference type="AlphaFoldDB" id="A0A562RAZ7"/>
<name>A0A562RAZ7_9BURK</name>
<gene>
    <name evidence="2" type="ORF">IP91_02037</name>
</gene>
<protein>
    <submittedName>
        <fullName evidence="2">Uncharacterized protein</fullName>
    </submittedName>
</protein>
<keyword evidence="1" id="KW-1133">Transmembrane helix</keyword>
<dbReference type="RefSeq" id="WP_259772456.1">
    <property type="nucleotide sequence ID" value="NZ_VLLB01000003.1"/>
</dbReference>
<organism evidence="2 3">
    <name type="scientific">Pseudoduganella lurida</name>
    <dbReference type="NCBI Taxonomy" id="1036180"/>
    <lineage>
        <taxon>Bacteria</taxon>
        <taxon>Pseudomonadati</taxon>
        <taxon>Pseudomonadota</taxon>
        <taxon>Betaproteobacteria</taxon>
        <taxon>Burkholderiales</taxon>
        <taxon>Oxalobacteraceae</taxon>
        <taxon>Telluria group</taxon>
        <taxon>Pseudoduganella</taxon>
    </lineage>
</organism>
<reference evidence="2 3" key="1">
    <citation type="journal article" date="2015" name="Stand. Genomic Sci.">
        <title>Genomic Encyclopedia of Bacterial and Archaeal Type Strains, Phase III: the genomes of soil and plant-associated and newly described type strains.</title>
        <authorList>
            <person name="Whitman W.B."/>
            <person name="Woyke T."/>
            <person name="Klenk H.P."/>
            <person name="Zhou Y."/>
            <person name="Lilburn T.G."/>
            <person name="Beck B.J."/>
            <person name="De Vos P."/>
            <person name="Vandamme P."/>
            <person name="Eisen J.A."/>
            <person name="Garrity G."/>
            <person name="Hugenholtz P."/>
            <person name="Kyrpides N.C."/>
        </authorList>
    </citation>
    <scope>NUCLEOTIDE SEQUENCE [LARGE SCALE GENOMIC DNA]</scope>
    <source>
        <strain evidence="2 3">CGMCC 1.10822</strain>
    </source>
</reference>